<name>A0AAI8VPN2_9PEZI</name>
<keyword evidence="2" id="KW-1133">Transmembrane helix</keyword>
<organism evidence="3 4">
    <name type="scientific">Anthostomella pinea</name>
    <dbReference type="NCBI Taxonomy" id="933095"/>
    <lineage>
        <taxon>Eukaryota</taxon>
        <taxon>Fungi</taxon>
        <taxon>Dikarya</taxon>
        <taxon>Ascomycota</taxon>
        <taxon>Pezizomycotina</taxon>
        <taxon>Sordariomycetes</taxon>
        <taxon>Xylariomycetidae</taxon>
        <taxon>Xylariales</taxon>
        <taxon>Xylariaceae</taxon>
        <taxon>Anthostomella</taxon>
    </lineage>
</organism>
<evidence type="ECO:0000256" key="1">
    <source>
        <dbReference type="SAM" id="MobiDB-lite"/>
    </source>
</evidence>
<evidence type="ECO:0000313" key="4">
    <source>
        <dbReference type="Proteomes" id="UP001295740"/>
    </source>
</evidence>
<accession>A0AAI8VPN2</accession>
<evidence type="ECO:0000313" key="3">
    <source>
        <dbReference type="EMBL" id="CAJ2508291.1"/>
    </source>
</evidence>
<dbReference type="Proteomes" id="UP001295740">
    <property type="component" value="Unassembled WGS sequence"/>
</dbReference>
<reference evidence="3" key="1">
    <citation type="submission" date="2023-10" db="EMBL/GenBank/DDBJ databases">
        <authorList>
            <person name="Hackl T."/>
        </authorList>
    </citation>
    <scope>NUCLEOTIDE SEQUENCE</scope>
</reference>
<feature type="region of interest" description="Disordered" evidence="1">
    <location>
        <begin position="145"/>
        <end position="217"/>
    </location>
</feature>
<proteinExistence type="predicted"/>
<keyword evidence="4" id="KW-1185">Reference proteome</keyword>
<comment type="caution">
    <text evidence="3">The sequence shown here is derived from an EMBL/GenBank/DDBJ whole genome shotgun (WGS) entry which is preliminary data.</text>
</comment>
<feature type="compositionally biased region" description="Pro residues" evidence="1">
    <location>
        <begin position="199"/>
        <end position="209"/>
    </location>
</feature>
<gene>
    <name evidence="3" type="ORF">KHLLAP_LOCUS8759</name>
</gene>
<dbReference type="EMBL" id="CAUWAG010000010">
    <property type="protein sequence ID" value="CAJ2508291.1"/>
    <property type="molecule type" value="Genomic_DNA"/>
</dbReference>
<keyword evidence="2" id="KW-0472">Membrane</keyword>
<sequence>METTTITFHVLGERAAASGGGGGGDHHDGHVNNLPTGAVVVIVLAFAWLLFFFGTLLGEIVVECMRKHHNGGPFRPGRILIGTLRTVTFADPCARLLRKAGLSCPCSCFPEQKKRSVYNEAEEGQYAMMVQRHRSVLAGQHVDDNNAAHGGITPRIGGWNGDEDEMPPPPPYGHSDTASRVIGPDDVTPASAVQREGLPPLPPPPPYQAPSPKVDTN</sequence>
<protein>
    <submittedName>
        <fullName evidence="3">Uu.00g094770.m01.CDS01</fullName>
    </submittedName>
</protein>
<evidence type="ECO:0000256" key="2">
    <source>
        <dbReference type="SAM" id="Phobius"/>
    </source>
</evidence>
<feature type="transmembrane region" description="Helical" evidence="2">
    <location>
        <begin position="38"/>
        <end position="62"/>
    </location>
</feature>
<dbReference type="AlphaFoldDB" id="A0AAI8VPN2"/>
<keyword evidence="2" id="KW-0812">Transmembrane</keyword>